<dbReference type="PANTHER" id="PTHR12592:SF0">
    <property type="entry name" value="ATP-DEPENDENT (S)-NAD(P)H-HYDRATE DEHYDRATASE"/>
    <property type="match status" value="1"/>
</dbReference>
<comment type="function">
    <text evidence="17">Catalyzes the dehydration of the S-form of NAD(P)HX at the expense of ADP, which is converted to AMP. Together with NAD(P)HX epimerase, which catalyzes the epimerization of the S- and R-forms, the enzyme allows the repair of both epimers of NAD(P)HX, a damaged form of NAD(P)H that is a result of enzymatic or heat-dependent hydration.</text>
</comment>
<sequence length="572" mass="59244">MIFVNDRATARAIEADFLARHTDARDSDPDWLMKRAAHAVAEAVTALVHDDATAGSALVHASGVYATALVHRSPAFSPERVESDDCLTLPRVCAIVGGGDNGGDALYALAYLAEQGFSCSALLLAPKSHSRGRSVALEAGVQILDAYALVQEKLADQQDPIGGADGEQARSKLWALTDISSIASALEAPIWIDGILGIGVSGELREPTRSFIDELAQLQQARGVKVVAVDVPSGQFSDDGEVTGPVVSATTTVTMGLVKTALVLPPSAYYAGTLQCVPLGFNAQESDVRVVTDQDVARTVICPDWADHKYTRGVAGLVAGSETYPGAGILTCLGASYSGVGMVRLDAPERVLDLVLTREPGIVGVGGRIQAGLVGPGMDDDTRVNALELAKFCVASHLPLIVDAGALSFVREVATMGGLERVLLTPHAGEAEAMFSQWGQKRPRWWVEQCPVEAARLLAKLSGANVLLKGASCILSTPHGEIVAVPRGSGWAGVAGSGDVLAGVLAGFAAQWGAKNERGSSTTSLVEALAAGALVHARAGERAASKLSVSGGPVTAIQIARCVSSVIGELLV</sequence>
<dbReference type="PROSITE" id="PS51383">
    <property type="entry name" value="YJEF_C_3"/>
    <property type="match status" value="1"/>
</dbReference>
<evidence type="ECO:0000256" key="3">
    <source>
        <dbReference type="ARBA" id="ARBA00006001"/>
    </source>
</evidence>
<organism evidence="21 22">
    <name type="scientific">Schaalia turicensis</name>
    <dbReference type="NCBI Taxonomy" id="131111"/>
    <lineage>
        <taxon>Bacteria</taxon>
        <taxon>Bacillati</taxon>
        <taxon>Actinomycetota</taxon>
        <taxon>Actinomycetes</taxon>
        <taxon>Actinomycetales</taxon>
        <taxon>Actinomycetaceae</taxon>
        <taxon>Schaalia</taxon>
    </lineage>
</organism>
<comment type="similarity">
    <text evidence="17">Belongs to the NnrD/CARKD family.</text>
</comment>
<dbReference type="AlphaFoldDB" id="A0A2I1I7Q4"/>
<reference evidence="21 22" key="1">
    <citation type="submission" date="2017-12" db="EMBL/GenBank/DDBJ databases">
        <title>Phylogenetic diversity of female urinary microbiome.</title>
        <authorList>
            <person name="Thomas-White K."/>
            <person name="Wolfe A.J."/>
        </authorList>
    </citation>
    <scope>NUCLEOTIDE SEQUENCE [LARGE SCALE GENOMIC DNA]</scope>
    <source>
        <strain evidence="21 22">UMB0250</strain>
    </source>
</reference>
<evidence type="ECO:0000256" key="9">
    <source>
        <dbReference type="ARBA" id="ARBA00022958"/>
    </source>
</evidence>
<keyword evidence="6 17" id="KW-0547">Nucleotide-binding</keyword>
<evidence type="ECO:0000256" key="16">
    <source>
        <dbReference type="ARBA" id="ARBA00049209"/>
    </source>
</evidence>
<evidence type="ECO:0000256" key="18">
    <source>
        <dbReference type="PIRNR" id="PIRNR017184"/>
    </source>
</evidence>
<evidence type="ECO:0000256" key="12">
    <source>
        <dbReference type="ARBA" id="ARBA00023239"/>
    </source>
</evidence>
<dbReference type="CDD" id="cd01171">
    <property type="entry name" value="YXKO-related"/>
    <property type="match status" value="1"/>
</dbReference>
<feature type="binding site" evidence="17">
    <location>
        <position position="427"/>
    </location>
    <ligand>
        <name>(6S)-NADPHX</name>
        <dbReference type="ChEBI" id="CHEBI:64076"/>
    </ligand>
</feature>
<protein>
    <recommendedName>
        <fullName evidence="17">ADP-dependent (S)-NAD(P)H-hydrate dehydratase</fullName>
        <ecNumber evidence="17">4.2.1.136</ecNumber>
    </recommendedName>
    <alternativeName>
        <fullName evidence="17">ADP-dependent NAD(P)HX dehydratase</fullName>
    </alternativeName>
</protein>
<comment type="catalytic activity">
    <reaction evidence="15 17 18">
        <text>(6S)-NADHX + ADP = AMP + phosphate + NADH + H(+)</text>
        <dbReference type="Rhea" id="RHEA:32223"/>
        <dbReference type="ChEBI" id="CHEBI:15378"/>
        <dbReference type="ChEBI" id="CHEBI:43474"/>
        <dbReference type="ChEBI" id="CHEBI:57945"/>
        <dbReference type="ChEBI" id="CHEBI:64074"/>
        <dbReference type="ChEBI" id="CHEBI:456215"/>
        <dbReference type="ChEBI" id="CHEBI:456216"/>
        <dbReference type="EC" id="4.2.1.136"/>
    </reaction>
</comment>
<feature type="binding site" evidence="17">
    <location>
        <position position="498"/>
    </location>
    <ligand>
        <name>AMP</name>
        <dbReference type="ChEBI" id="CHEBI:456215"/>
    </ligand>
</feature>
<keyword evidence="8 17" id="KW-0521">NADP</keyword>
<dbReference type="InterPro" id="IPR036652">
    <property type="entry name" value="YjeF_N_dom_sf"/>
</dbReference>
<comment type="cofactor">
    <cofactor evidence="17">
        <name>Mg(2+)</name>
        <dbReference type="ChEBI" id="CHEBI:18420"/>
    </cofactor>
</comment>
<keyword evidence="12 17" id="KW-0456">Lyase</keyword>
<evidence type="ECO:0000256" key="2">
    <source>
        <dbReference type="ARBA" id="ARBA00000909"/>
    </source>
</evidence>
<evidence type="ECO:0000256" key="17">
    <source>
        <dbReference type="HAMAP-Rule" id="MF_01965"/>
    </source>
</evidence>
<comment type="caution">
    <text evidence="17">Lacks conserved residue(s) required for the propagation of feature annotation.</text>
</comment>
<comment type="caution">
    <text evidence="21">The sequence shown here is derived from an EMBL/GenBank/DDBJ whole genome shotgun (WGS) entry which is preliminary data.</text>
</comment>
<evidence type="ECO:0000256" key="4">
    <source>
        <dbReference type="ARBA" id="ARBA00009524"/>
    </source>
</evidence>
<feature type="domain" description="YjeF N-terminal" evidence="20">
    <location>
        <begin position="10"/>
        <end position="287"/>
    </location>
</feature>
<evidence type="ECO:0000313" key="21">
    <source>
        <dbReference type="EMBL" id="PKY67131.1"/>
    </source>
</evidence>
<dbReference type="InterPro" id="IPR017953">
    <property type="entry name" value="Carbohydrate_kinase_pred_CS"/>
</dbReference>
<evidence type="ECO:0000259" key="19">
    <source>
        <dbReference type="PROSITE" id="PS51383"/>
    </source>
</evidence>
<dbReference type="PIRSF" id="PIRSF017184">
    <property type="entry name" value="Nnr"/>
    <property type="match status" value="1"/>
</dbReference>
<evidence type="ECO:0000256" key="15">
    <source>
        <dbReference type="ARBA" id="ARBA00048238"/>
    </source>
</evidence>
<dbReference type="Gene3D" id="3.40.50.10260">
    <property type="entry name" value="YjeF N-terminal domain"/>
    <property type="match status" value="1"/>
</dbReference>
<evidence type="ECO:0000256" key="10">
    <source>
        <dbReference type="ARBA" id="ARBA00023027"/>
    </source>
</evidence>
<evidence type="ECO:0000256" key="11">
    <source>
        <dbReference type="ARBA" id="ARBA00023235"/>
    </source>
</evidence>
<evidence type="ECO:0000256" key="7">
    <source>
        <dbReference type="ARBA" id="ARBA00022840"/>
    </source>
</evidence>
<comment type="catalytic activity">
    <reaction evidence="16 17 18">
        <text>(6S)-NADPHX + ADP = AMP + phosphate + NADPH + H(+)</text>
        <dbReference type="Rhea" id="RHEA:32235"/>
        <dbReference type="ChEBI" id="CHEBI:15378"/>
        <dbReference type="ChEBI" id="CHEBI:43474"/>
        <dbReference type="ChEBI" id="CHEBI:57783"/>
        <dbReference type="ChEBI" id="CHEBI:64076"/>
        <dbReference type="ChEBI" id="CHEBI:456215"/>
        <dbReference type="ChEBI" id="CHEBI:456216"/>
        <dbReference type="EC" id="4.2.1.136"/>
    </reaction>
</comment>
<comment type="subunit">
    <text evidence="17">Homotetramer.</text>
</comment>
<comment type="similarity">
    <text evidence="4 18">In the C-terminal section; belongs to the NnrD/CARKD family.</text>
</comment>
<name>A0A2I1I7Q4_9ACTO</name>
<keyword evidence="13" id="KW-0511">Multifunctional enzyme</keyword>
<evidence type="ECO:0000256" key="8">
    <source>
        <dbReference type="ARBA" id="ARBA00022857"/>
    </source>
</evidence>
<dbReference type="PROSITE" id="PS51385">
    <property type="entry name" value="YJEF_N"/>
    <property type="match status" value="1"/>
</dbReference>
<gene>
    <name evidence="17" type="primary">nnrD</name>
    <name evidence="21" type="ORF">CYJ25_02560</name>
</gene>
<dbReference type="RefSeq" id="WP_101627623.1">
    <property type="nucleotide sequence ID" value="NZ_PKKJ01000001.1"/>
</dbReference>
<dbReference type="InterPro" id="IPR029056">
    <property type="entry name" value="Ribokinase-like"/>
</dbReference>
<dbReference type="GO" id="GO:0005524">
    <property type="term" value="F:ATP binding"/>
    <property type="evidence" value="ECO:0007669"/>
    <property type="project" value="UniProtKB-UniRule"/>
</dbReference>
<dbReference type="InterPro" id="IPR004443">
    <property type="entry name" value="YjeF_N_dom"/>
</dbReference>
<dbReference type="EC" id="4.2.1.136" evidence="17"/>
<accession>A0A2I1I7Q4</accession>
<comment type="catalytic activity">
    <reaction evidence="2 18">
        <text>(6R)-NADPHX = (6S)-NADPHX</text>
        <dbReference type="Rhea" id="RHEA:32227"/>
        <dbReference type="ChEBI" id="CHEBI:64076"/>
        <dbReference type="ChEBI" id="CHEBI:64077"/>
        <dbReference type="EC" id="5.1.99.6"/>
    </reaction>
</comment>
<dbReference type="Proteomes" id="UP000234545">
    <property type="component" value="Unassembled WGS sequence"/>
</dbReference>
<evidence type="ECO:0000259" key="20">
    <source>
        <dbReference type="PROSITE" id="PS51385"/>
    </source>
</evidence>
<keyword evidence="7 17" id="KW-0067">ATP-binding</keyword>
<comment type="function">
    <text evidence="14 18">Bifunctional enzyme that catalyzes the epimerization of the S- and R-forms of NAD(P)HX and the dehydration of the S-form of NAD(P)HX at the expense of ADP, which is converted to AMP. This allows the repair of both epimers of NAD(P)HX, a damaged form of NAD(P)H that is a result of enzymatic or heat-dependent hydration.</text>
</comment>
<comment type="similarity">
    <text evidence="3 18">In the N-terminal section; belongs to the NnrE/AIBP family.</text>
</comment>
<dbReference type="SUPFAM" id="SSF53613">
    <property type="entry name" value="Ribokinase-like"/>
    <property type="match status" value="1"/>
</dbReference>
<evidence type="ECO:0000313" key="22">
    <source>
        <dbReference type="Proteomes" id="UP000234545"/>
    </source>
</evidence>
<feature type="binding site" evidence="17">
    <location>
        <position position="327"/>
    </location>
    <ligand>
        <name>(6S)-NADPHX</name>
        <dbReference type="ChEBI" id="CHEBI:64076"/>
    </ligand>
</feature>
<dbReference type="GO" id="GO:0046872">
    <property type="term" value="F:metal ion binding"/>
    <property type="evidence" value="ECO:0007669"/>
    <property type="project" value="UniProtKB-UniRule"/>
</dbReference>
<dbReference type="InterPro" id="IPR030677">
    <property type="entry name" value="Nnr"/>
</dbReference>
<dbReference type="PANTHER" id="PTHR12592">
    <property type="entry name" value="ATP-DEPENDENT (S)-NAD(P)H-HYDRATE DEHYDRATASE FAMILY MEMBER"/>
    <property type="match status" value="1"/>
</dbReference>
<dbReference type="GO" id="GO:0052855">
    <property type="term" value="F:ADP-dependent NAD(P)H-hydrate dehydratase activity"/>
    <property type="evidence" value="ECO:0007669"/>
    <property type="project" value="UniProtKB-UniRule"/>
</dbReference>
<keyword evidence="11 18" id="KW-0413">Isomerase</keyword>
<dbReference type="EMBL" id="PKKJ01000001">
    <property type="protein sequence ID" value="PKY67131.1"/>
    <property type="molecule type" value="Genomic_DNA"/>
</dbReference>
<evidence type="ECO:0000256" key="14">
    <source>
        <dbReference type="ARBA" id="ARBA00025153"/>
    </source>
</evidence>
<dbReference type="Gene3D" id="3.40.1190.20">
    <property type="match status" value="1"/>
</dbReference>
<evidence type="ECO:0000256" key="1">
    <source>
        <dbReference type="ARBA" id="ARBA00000013"/>
    </source>
</evidence>
<dbReference type="GO" id="GO:0046496">
    <property type="term" value="P:nicotinamide nucleotide metabolic process"/>
    <property type="evidence" value="ECO:0007669"/>
    <property type="project" value="UniProtKB-UniRule"/>
</dbReference>
<feature type="binding site" evidence="17">
    <location>
        <position position="499"/>
    </location>
    <ligand>
        <name>(6S)-NADPHX</name>
        <dbReference type="ChEBI" id="CHEBI:64076"/>
    </ligand>
</feature>
<proteinExistence type="inferred from homology"/>
<feature type="domain" description="YjeF C-terminal" evidence="19">
    <location>
        <begin position="292"/>
        <end position="570"/>
    </location>
</feature>
<dbReference type="GO" id="GO:0052856">
    <property type="term" value="F:NAD(P)HX epimerase activity"/>
    <property type="evidence" value="ECO:0007669"/>
    <property type="project" value="UniProtKB-EC"/>
</dbReference>
<dbReference type="Pfam" id="PF01256">
    <property type="entry name" value="Carb_kinase"/>
    <property type="match status" value="1"/>
</dbReference>
<evidence type="ECO:0000256" key="13">
    <source>
        <dbReference type="ARBA" id="ARBA00023268"/>
    </source>
</evidence>
<comment type="catalytic activity">
    <reaction evidence="1 18">
        <text>(6R)-NADHX = (6S)-NADHX</text>
        <dbReference type="Rhea" id="RHEA:32215"/>
        <dbReference type="ChEBI" id="CHEBI:64074"/>
        <dbReference type="ChEBI" id="CHEBI:64075"/>
        <dbReference type="EC" id="5.1.99.6"/>
    </reaction>
</comment>
<keyword evidence="9 18" id="KW-0630">Potassium</keyword>
<evidence type="ECO:0000256" key="5">
    <source>
        <dbReference type="ARBA" id="ARBA00022723"/>
    </source>
</evidence>
<comment type="cofactor">
    <cofactor evidence="18">
        <name>K(+)</name>
        <dbReference type="ChEBI" id="CHEBI:29103"/>
    </cofactor>
    <text evidence="18">Binds 1 potassium ion per subunit.</text>
</comment>
<keyword evidence="5 18" id="KW-0479">Metal-binding</keyword>
<dbReference type="GO" id="GO:0110051">
    <property type="term" value="P:metabolite repair"/>
    <property type="evidence" value="ECO:0007669"/>
    <property type="project" value="TreeGrafter"/>
</dbReference>
<dbReference type="Pfam" id="PF03853">
    <property type="entry name" value="YjeF_N"/>
    <property type="match status" value="1"/>
</dbReference>
<dbReference type="SUPFAM" id="SSF64153">
    <property type="entry name" value="YjeF N-terminal domain-like"/>
    <property type="match status" value="1"/>
</dbReference>
<dbReference type="PROSITE" id="PS01050">
    <property type="entry name" value="YJEF_C_2"/>
    <property type="match status" value="1"/>
</dbReference>
<dbReference type="InterPro" id="IPR000631">
    <property type="entry name" value="CARKD"/>
</dbReference>
<evidence type="ECO:0000256" key="6">
    <source>
        <dbReference type="ARBA" id="ARBA00022741"/>
    </source>
</evidence>
<keyword evidence="10 17" id="KW-0520">NAD</keyword>
<feature type="binding site" evidence="17">
    <location>
        <position position="377"/>
    </location>
    <ligand>
        <name>(6S)-NADPHX</name>
        <dbReference type="ChEBI" id="CHEBI:64076"/>
    </ligand>
</feature>
<dbReference type="HAMAP" id="MF_01965">
    <property type="entry name" value="NADHX_dehydratase"/>
    <property type="match status" value="1"/>
</dbReference>
<dbReference type="OrthoDB" id="9806925at2"/>